<dbReference type="CDD" id="cd04878">
    <property type="entry name" value="ACT_AHAS"/>
    <property type="match status" value="1"/>
</dbReference>
<reference evidence="8" key="1">
    <citation type="submission" date="2018-05" db="EMBL/GenBank/DDBJ databases">
        <authorList>
            <person name="Lanie J.A."/>
            <person name="Ng W.-L."/>
            <person name="Kazmierczak K.M."/>
            <person name="Andrzejewski T.M."/>
            <person name="Davidsen T.M."/>
            <person name="Wayne K.J."/>
            <person name="Tettelin H."/>
            <person name="Glass J.I."/>
            <person name="Rusch D."/>
            <person name="Podicherti R."/>
            <person name="Tsui H.-C.T."/>
            <person name="Winkler M.E."/>
        </authorList>
    </citation>
    <scope>NUCLEOTIDE SEQUENCE</scope>
</reference>
<feature type="compositionally biased region" description="Polar residues" evidence="6">
    <location>
        <begin position="172"/>
        <end position="183"/>
    </location>
</feature>
<dbReference type="Pfam" id="PF10369">
    <property type="entry name" value="ALS_ss_C"/>
    <property type="match status" value="1"/>
</dbReference>
<keyword evidence="5" id="KW-0100">Branched-chain amino acid biosynthesis</keyword>
<dbReference type="InterPro" id="IPR045865">
    <property type="entry name" value="ACT-like_dom_sf"/>
</dbReference>
<feature type="compositionally biased region" description="Basic and acidic residues" evidence="6">
    <location>
        <begin position="160"/>
        <end position="169"/>
    </location>
</feature>
<dbReference type="InterPro" id="IPR019455">
    <property type="entry name" value="Acetolactate_synth_ssu_C"/>
</dbReference>
<dbReference type="SUPFAM" id="SSF55021">
    <property type="entry name" value="ACT-like"/>
    <property type="match status" value="2"/>
</dbReference>
<evidence type="ECO:0000256" key="3">
    <source>
        <dbReference type="ARBA" id="ARBA00006341"/>
    </source>
</evidence>
<dbReference type="InterPro" id="IPR004789">
    <property type="entry name" value="Acetalactate_synth_ssu"/>
</dbReference>
<dbReference type="PANTHER" id="PTHR30239">
    <property type="entry name" value="ACETOLACTATE SYNTHASE SMALL SUBUNIT"/>
    <property type="match status" value="1"/>
</dbReference>
<sequence length="183" mass="20810">MKQILIVYVQDEPGVLNRVSSMIRKRNYNIDSLVAGETENPGITRMTIVLNEPDRTKQSVIVNNLKRLIDVYDVVDATDIDCHLREYALLKIAISDIDPEEIKTLLNSDHSRILDEDDDVMIVELSGNESTVEKTIALFEKYDIVELMRSGKMAMVSGNDENHQPELVKSDPSWTTQRLSEAF</sequence>
<dbReference type="NCBIfam" id="NF008864">
    <property type="entry name" value="PRK11895.1"/>
    <property type="match status" value="1"/>
</dbReference>
<feature type="domain" description="ACT" evidence="7">
    <location>
        <begin position="4"/>
        <end position="79"/>
    </location>
</feature>
<comment type="pathway">
    <text evidence="1">Amino-acid biosynthesis; L-isoleucine biosynthesis; L-isoleucine from 2-oxobutanoate: step 1/4.</text>
</comment>
<dbReference type="PROSITE" id="PS51671">
    <property type="entry name" value="ACT"/>
    <property type="match status" value="1"/>
</dbReference>
<comment type="similarity">
    <text evidence="3">Belongs to the acetolactate synthase small subunit family.</text>
</comment>
<evidence type="ECO:0000256" key="2">
    <source>
        <dbReference type="ARBA" id="ARBA00005025"/>
    </source>
</evidence>
<name>A0A381V0M9_9ZZZZ</name>
<comment type="pathway">
    <text evidence="2">Amino-acid biosynthesis; L-valine biosynthesis; L-valine from pyruvate: step 1/4.</text>
</comment>
<organism evidence="8">
    <name type="scientific">marine metagenome</name>
    <dbReference type="NCBI Taxonomy" id="408172"/>
    <lineage>
        <taxon>unclassified sequences</taxon>
        <taxon>metagenomes</taxon>
        <taxon>ecological metagenomes</taxon>
    </lineage>
</organism>
<dbReference type="GO" id="GO:0003984">
    <property type="term" value="F:acetolactate synthase activity"/>
    <property type="evidence" value="ECO:0007669"/>
    <property type="project" value="TreeGrafter"/>
</dbReference>
<evidence type="ECO:0000256" key="1">
    <source>
        <dbReference type="ARBA" id="ARBA00004974"/>
    </source>
</evidence>
<dbReference type="PANTHER" id="PTHR30239:SF0">
    <property type="entry name" value="ACETOLACTATE SYNTHASE SMALL SUBUNIT 1, CHLOROPLASTIC"/>
    <property type="match status" value="1"/>
</dbReference>
<dbReference type="Gene3D" id="3.30.70.1150">
    <property type="entry name" value="ACT-like. Chain A, domain 2"/>
    <property type="match status" value="1"/>
</dbReference>
<evidence type="ECO:0000313" key="8">
    <source>
        <dbReference type="EMBL" id="SVA33949.1"/>
    </source>
</evidence>
<dbReference type="EMBL" id="UINC01007549">
    <property type="protein sequence ID" value="SVA33949.1"/>
    <property type="molecule type" value="Genomic_DNA"/>
</dbReference>
<keyword evidence="4" id="KW-0028">Amino-acid biosynthesis</keyword>
<accession>A0A381V0M9</accession>
<evidence type="ECO:0000256" key="4">
    <source>
        <dbReference type="ARBA" id="ARBA00022605"/>
    </source>
</evidence>
<feature type="region of interest" description="Disordered" evidence="6">
    <location>
        <begin position="160"/>
        <end position="183"/>
    </location>
</feature>
<dbReference type="InterPro" id="IPR002912">
    <property type="entry name" value="ACT_dom"/>
</dbReference>
<dbReference type="Gene3D" id="3.30.70.260">
    <property type="match status" value="1"/>
</dbReference>
<dbReference type="InterPro" id="IPR039557">
    <property type="entry name" value="AHAS_ACT"/>
</dbReference>
<dbReference type="GO" id="GO:1990610">
    <property type="term" value="F:acetolactate synthase regulator activity"/>
    <property type="evidence" value="ECO:0007669"/>
    <property type="project" value="InterPro"/>
</dbReference>
<dbReference type="UniPathway" id="UPA00047">
    <property type="reaction ID" value="UER00055"/>
</dbReference>
<dbReference type="Pfam" id="PF22629">
    <property type="entry name" value="ACT_AHAS_ss"/>
    <property type="match status" value="1"/>
</dbReference>
<gene>
    <name evidence="8" type="ORF">METZ01_LOCUS86803</name>
</gene>
<dbReference type="InterPro" id="IPR027271">
    <property type="entry name" value="Acetolactate_synth/TF_NikR_C"/>
</dbReference>
<evidence type="ECO:0000259" key="7">
    <source>
        <dbReference type="PROSITE" id="PS51671"/>
    </source>
</evidence>
<dbReference type="NCBIfam" id="TIGR00119">
    <property type="entry name" value="acolac_sm"/>
    <property type="match status" value="1"/>
</dbReference>
<evidence type="ECO:0000256" key="6">
    <source>
        <dbReference type="SAM" id="MobiDB-lite"/>
    </source>
</evidence>
<dbReference type="AlphaFoldDB" id="A0A381V0M9"/>
<proteinExistence type="inferred from homology"/>
<dbReference type="GO" id="GO:0005829">
    <property type="term" value="C:cytosol"/>
    <property type="evidence" value="ECO:0007669"/>
    <property type="project" value="TreeGrafter"/>
</dbReference>
<dbReference type="InterPro" id="IPR054480">
    <property type="entry name" value="AHAS_small-like_ACT"/>
</dbReference>
<protein>
    <recommendedName>
        <fullName evidence="7">ACT domain-containing protein</fullName>
    </recommendedName>
</protein>
<evidence type="ECO:0000256" key="5">
    <source>
        <dbReference type="ARBA" id="ARBA00023304"/>
    </source>
</evidence>
<dbReference type="UniPathway" id="UPA00049">
    <property type="reaction ID" value="UER00059"/>
</dbReference>
<dbReference type="GO" id="GO:0009099">
    <property type="term" value="P:L-valine biosynthetic process"/>
    <property type="evidence" value="ECO:0007669"/>
    <property type="project" value="UniProtKB-UniPathway"/>
</dbReference>
<dbReference type="GO" id="GO:0009097">
    <property type="term" value="P:isoleucine biosynthetic process"/>
    <property type="evidence" value="ECO:0007669"/>
    <property type="project" value="UniProtKB-UniPathway"/>
</dbReference>